<feature type="domain" description="Exonuclease" evidence="2">
    <location>
        <begin position="50"/>
        <end position="255"/>
    </location>
</feature>
<dbReference type="EMBL" id="JBGBPQ010000024">
    <property type="protein sequence ID" value="KAL1499986.1"/>
    <property type="molecule type" value="Genomic_DNA"/>
</dbReference>
<dbReference type="InterPro" id="IPR013520">
    <property type="entry name" value="Ribonucl_H"/>
</dbReference>
<dbReference type="PANTHER" id="PTHR23044:SF61">
    <property type="entry name" value="3'-5' EXORIBONUCLEASE 1-RELATED"/>
    <property type="match status" value="1"/>
</dbReference>
<accession>A0AB34IKY3</accession>
<evidence type="ECO:0000259" key="2">
    <source>
        <dbReference type="SMART" id="SM00479"/>
    </source>
</evidence>
<reference evidence="3 4" key="1">
    <citation type="journal article" date="2024" name="Science">
        <title>Giant polyketide synthase enzymes in the biosynthesis of giant marine polyether toxins.</title>
        <authorList>
            <person name="Fallon T.R."/>
            <person name="Shende V.V."/>
            <person name="Wierzbicki I.H."/>
            <person name="Pendleton A.L."/>
            <person name="Watervoot N.F."/>
            <person name="Auber R.P."/>
            <person name="Gonzalez D.J."/>
            <person name="Wisecaver J.H."/>
            <person name="Moore B.S."/>
        </authorList>
    </citation>
    <scope>NUCLEOTIDE SEQUENCE [LARGE SCALE GENOMIC DNA]</scope>
    <source>
        <strain evidence="3 4">12B1</strain>
    </source>
</reference>
<dbReference type="SUPFAM" id="SSF53098">
    <property type="entry name" value="Ribonuclease H-like"/>
    <property type="match status" value="1"/>
</dbReference>
<dbReference type="InterPro" id="IPR036397">
    <property type="entry name" value="RNaseH_sf"/>
</dbReference>
<feature type="signal peptide" evidence="1">
    <location>
        <begin position="1"/>
        <end position="24"/>
    </location>
</feature>
<dbReference type="PANTHER" id="PTHR23044">
    <property type="entry name" value="3'-5' EXONUCLEASE ERI1-RELATED"/>
    <property type="match status" value="1"/>
</dbReference>
<keyword evidence="4" id="KW-1185">Reference proteome</keyword>
<dbReference type="Proteomes" id="UP001515480">
    <property type="component" value="Unassembled WGS sequence"/>
</dbReference>
<dbReference type="SMART" id="SM00479">
    <property type="entry name" value="EXOIII"/>
    <property type="match status" value="1"/>
</dbReference>
<organism evidence="3 4">
    <name type="scientific">Prymnesium parvum</name>
    <name type="common">Toxic golden alga</name>
    <dbReference type="NCBI Taxonomy" id="97485"/>
    <lineage>
        <taxon>Eukaryota</taxon>
        <taxon>Haptista</taxon>
        <taxon>Haptophyta</taxon>
        <taxon>Prymnesiophyceae</taxon>
        <taxon>Prymnesiales</taxon>
        <taxon>Prymnesiaceae</taxon>
        <taxon>Prymnesium</taxon>
    </lineage>
</organism>
<dbReference type="InterPro" id="IPR012337">
    <property type="entry name" value="RNaseH-like_sf"/>
</dbReference>
<feature type="chain" id="PRO_5044281658" description="Exonuclease domain-containing protein" evidence="1">
    <location>
        <begin position="25"/>
        <end position="283"/>
    </location>
</feature>
<dbReference type="InterPro" id="IPR051274">
    <property type="entry name" value="3-5_Exoribonuclease"/>
</dbReference>
<proteinExistence type="predicted"/>
<gene>
    <name evidence="3" type="ORF">AB1Y20_012664</name>
</gene>
<evidence type="ECO:0000313" key="4">
    <source>
        <dbReference type="Proteomes" id="UP001515480"/>
    </source>
</evidence>
<evidence type="ECO:0000256" key="1">
    <source>
        <dbReference type="SAM" id="SignalP"/>
    </source>
</evidence>
<protein>
    <recommendedName>
        <fullName evidence="2">Exonuclease domain-containing protein</fullName>
    </recommendedName>
</protein>
<evidence type="ECO:0000313" key="3">
    <source>
        <dbReference type="EMBL" id="KAL1499986.1"/>
    </source>
</evidence>
<dbReference type="GO" id="GO:0003676">
    <property type="term" value="F:nucleic acid binding"/>
    <property type="evidence" value="ECO:0007669"/>
    <property type="project" value="InterPro"/>
</dbReference>
<dbReference type="AlphaFoldDB" id="A0AB34IKY3"/>
<sequence>MRGAALAATISSAFVLLFLFSSHGARSPRRAARADDSCAPCAISPPRRAEIILWDTEQTAWEGSNARGWSGVVPGTRRREYREVIQLSALRVLWDPATSSLRAADQLRTFVRPTLNPTLSAYVQRLTNISQAQVDAGLPFHAAVRAFLRFASRGGAPGAGGACVPLLSWGNDWAVVARQLQLLNESLPPEHAALPGCAHDVRTVLQAAGLNLSGYHSGTIHRAIDLPTRGHIHDSAWDARSLYITLKEVLKRPAANLCLLRAVCPHSRGSYLRCAEQCEHREA</sequence>
<name>A0AB34IKY3_PRYPA</name>
<comment type="caution">
    <text evidence="3">The sequence shown here is derived from an EMBL/GenBank/DDBJ whole genome shotgun (WGS) entry which is preliminary data.</text>
</comment>
<keyword evidence="1" id="KW-0732">Signal</keyword>
<dbReference type="Gene3D" id="3.30.420.10">
    <property type="entry name" value="Ribonuclease H-like superfamily/Ribonuclease H"/>
    <property type="match status" value="1"/>
</dbReference>